<feature type="binding site" evidence="1">
    <location>
        <position position="86"/>
    </location>
    <ligand>
        <name>Ca(2+)</name>
        <dbReference type="ChEBI" id="CHEBI:29108"/>
        <label>2</label>
    </ligand>
</feature>
<keyword evidence="1" id="KW-0106">Calcium</keyword>
<dbReference type="GO" id="GO:0004601">
    <property type="term" value="F:peroxidase activity"/>
    <property type="evidence" value="ECO:0007669"/>
    <property type="project" value="UniProtKB-KW"/>
</dbReference>
<evidence type="ECO:0000313" key="4">
    <source>
        <dbReference type="EMBL" id="OCH88715.1"/>
    </source>
</evidence>
<keyword evidence="4" id="KW-0575">Peroxidase</keyword>
<reference evidence="4 5" key="1">
    <citation type="submission" date="2016-07" db="EMBL/GenBank/DDBJ databases">
        <title>Draft genome of the white-rot fungus Obba rivulosa 3A-2.</title>
        <authorList>
            <consortium name="DOE Joint Genome Institute"/>
            <person name="Miettinen O."/>
            <person name="Riley R."/>
            <person name="Acob R."/>
            <person name="Barry K."/>
            <person name="Cullen D."/>
            <person name="De Vries R."/>
            <person name="Hainaut M."/>
            <person name="Hatakka A."/>
            <person name="Henrissat B."/>
            <person name="Hilden K."/>
            <person name="Kuo R."/>
            <person name="Labutti K."/>
            <person name="Lipzen A."/>
            <person name="Makela M.R."/>
            <person name="Sandor L."/>
            <person name="Spatafora J.W."/>
            <person name="Grigoriev I.V."/>
            <person name="Hibbett D.S."/>
        </authorList>
    </citation>
    <scope>NUCLEOTIDE SEQUENCE [LARGE SCALE GENOMIC DNA]</scope>
    <source>
        <strain evidence="4 5">3A-2</strain>
    </source>
</reference>
<gene>
    <name evidence="4" type="ORF">OBBRIDRAFT_813497</name>
</gene>
<dbReference type="GO" id="GO:0006979">
    <property type="term" value="P:response to oxidative stress"/>
    <property type="evidence" value="ECO:0007669"/>
    <property type="project" value="InterPro"/>
</dbReference>
<dbReference type="InterPro" id="IPR001621">
    <property type="entry name" value="Ligninase"/>
</dbReference>
<dbReference type="PRINTS" id="PR00462">
    <property type="entry name" value="LIGNINASE"/>
</dbReference>
<accession>A0A8E2AUS4</accession>
<dbReference type="GO" id="GO:0020037">
    <property type="term" value="F:heme binding"/>
    <property type="evidence" value="ECO:0007669"/>
    <property type="project" value="InterPro"/>
</dbReference>
<dbReference type="SUPFAM" id="SSF48113">
    <property type="entry name" value="Heme-dependent peroxidases"/>
    <property type="match status" value="1"/>
</dbReference>
<dbReference type="GO" id="GO:0046872">
    <property type="term" value="F:metal ion binding"/>
    <property type="evidence" value="ECO:0007669"/>
    <property type="project" value="UniProtKB-KW"/>
</dbReference>
<feature type="binding site" description="axial binding residue" evidence="1">
    <location>
        <position position="64"/>
    </location>
    <ligand>
        <name>heme b</name>
        <dbReference type="ChEBI" id="CHEBI:60344"/>
    </ligand>
    <ligandPart>
        <name>Fe</name>
        <dbReference type="ChEBI" id="CHEBI:18248"/>
    </ligandPart>
</feature>
<protein>
    <submittedName>
        <fullName evidence="4">Heme peroxidase</fullName>
    </submittedName>
</protein>
<feature type="domain" description="Fungal ligninase C-terminal" evidence="3">
    <location>
        <begin position="147"/>
        <end position="210"/>
    </location>
</feature>
<keyword evidence="1" id="KW-0408">Iron</keyword>
<dbReference type="EMBL" id="KV722445">
    <property type="protein sequence ID" value="OCH88715.1"/>
    <property type="molecule type" value="Genomic_DNA"/>
</dbReference>
<feature type="binding site" evidence="1">
    <location>
        <position position="79"/>
    </location>
    <ligand>
        <name>Ca(2+)</name>
        <dbReference type="ChEBI" id="CHEBI:29108"/>
        <label>2</label>
    </ligand>
</feature>
<evidence type="ECO:0000256" key="1">
    <source>
        <dbReference type="PIRSR" id="PIRSR601621-2"/>
    </source>
</evidence>
<feature type="compositionally biased region" description="Pro residues" evidence="2">
    <location>
        <begin position="192"/>
        <end position="201"/>
    </location>
</feature>
<evidence type="ECO:0000256" key="2">
    <source>
        <dbReference type="SAM" id="MobiDB-lite"/>
    </source>
</evidence>
<name>A0A8E2AUS4_9APHY</name>
<keyword evidence="5" id="KW-1185">Reference proteome</keyword>
<sequence length="210" mass="22590">MYSIRFAGADGVVNCSDTPQLEFLLGRPAGEQSSILAGFGGAGFAPAEAISLLSSLYLIIPHSHTVTAAEHVNPGTPFDSTPFIFDSQVFTEAQLRGTTFPGTGGNQGEVEPRLREELRLQSGHTLSRDSRKACHWRFLTTSRRFRPSFKAAMAKLAVLSQDVSQIIDCSEFILVPRPLQGPNDIEQTRAPTPFPVLPVDPGPATSAAPV</sequence>
<keyword evidence="1" id="KW-0479">Metal-binding</keyword>
<dbReference type="InterPro" id="IPR024589">
    <property type="entry name" value="Ligninase_C"/>
</dbReference>
<keyword evidence="1" id="KW-0349">Heme</keyword>
<comment type="cofactor">
    <cofactor evidence="1">
        <name>Ca(2+)</name>
        <dbReference type="ChEBI" id="CHEBI:29108"/>
    </cofactor>
    <text evidence="1">Binds 2 calcium ions per subunit.</text>
</comment>
<feature type="binding site" evidence="1">
    <location>
        <position position="81"/>
    </location>
    <ligand>
        <name>Ca(2+)</name>
        <dbReference type="ChEBI" id="CHEBI:29108"/>
        <label>2</label>
    </ligand>
</feature>
<dbReference type="InterPro" id="IPR010255">
    <property type="entry name" value="Haem_peroxidase_sf"/>
</dbReference>
<dbReference type="AlphaFoldDB" id="A0A8E2AUS4"/>
<evidence type="ECO:0000313" key="5">
    <source>
        <dbReference type="Proteomes" id="UP000250043"/>
    </source>
</evidence>
<comment type="cofactor">
    <cofactor evidence="1">
        <name>heme b</name>
        <dbReference type="ChEBI" id="CHEBI:60344"/>
    </cofactor>
    <text evidence="1">Binds 1 heme b (iron(II)-protoporphyrin IX) group per subunit.</text>
</comment>
<feature type="binding site" evidence="1">
    <location>
        <position position="65"/>
    </location>
    <ligand>
        <name>Ca(2+)</name>
        <dbReference type="ChEBI" id="CHEBI:29108"/>
        <label>2</label>
    </ligand>
</feature>
<keyword evidence="4" id="KW-0560">Oxidoreductase</keyword>
<feature type="region of interest" description="Disordered" evidence="2">
    <location>
        <begin position="183"/>
        <end position="210"/>
    </location>
</feature>
<organism evidence="4 5">
    <name type="scientific">Obba rivulosa</name>
    <dbReference type="NCBI Taxonomy" id="1052685"/>
    <lineage>
        <taxon>Eukaryota</taxon>
        <taxon>Fungi</taxon>
        <taxon>Dikarya</taxon>
        <taxon>Basidiomycota</taxon>
        <taxon>Agaricomycotina</taxon>
        <taxon>Agaricomycetes</taxon>
        <taxon>Polyporales</taxon>
        <taxon>Gelatoporiaceae</taxon>
        <taxon>Obba</taxon>
    </lineage>
</organism>
<evidence type="ECO:0000259" key="3">
    <source>
        <dbReference type="Pfam" id="PF11895"/>
    </source>
</evidence>
<dbReference type="Proteomes" id="UP000250043">
    <property type="component" value="Unassembled WGS sequence"/>
</dbReference>
<dbReference type="Pfam" id="PF11895">
    <property type="entry name" value="Peroxidase_ext"/>
    <property type="match status" value="1"/>
</dbReference>
<dbReference type="Gene3D" id="1.10.420.10">
    <property type="entry name" value="Peroxidase, domain 2"/>
    <property type="match status" value="1"/>
</dbReference>
<proteinExistence type="predicted"/>
<dbReference type="OrthoDB" id="2113341at2759"/>